<organism evidence="7 8">
    <name type="scientific">Rhizobium favelukesii</name>
    <dbReference type="NCBI Taxonomy" id="348824"/>
    <lineage>
        <taxon>Bacteria</taxon>
        <taxon>Pseudomonadati</taxon>
        <taxon>Pseudomonadota</taxon>
        <taxon>Alphaproteobacteria</taxon>
        <taxon>Hyphomicrobiales</taxon>
        <taxon>Rhizobiaceae</taxon>
        <taxon>Rhizobium/Agrobacterium group</taxon>
        <taxon>Rhizobium</taxon>
    </lineage>
</organism>
<protein>
    <submittedName>
        <fullName evidence="7">Lysine exporter protein</fullName>
    </submittedName>
</protein>
<reference evidence="7" key="1">
    <citation type="submission" date="2013-11" db="EMBL/GenBank/DDBJ databases">
        <title>Draft genome sequence of the broad-host-range Rhizobium sp. LPU83 strain, a member of the low-genetic diversity Oregon-like Rhizobium sp. group.</title>
        <authorList>
            <person name="Wibberg D."/>
            <person name="Puehler A."/>
            <person name="Schlueter A."/>
        </authorList>
    </citation>
    <scope>NUCLEOTIDE SEQUENCE [LARGE SCALE GENOMIC DNA]</scope>
    <source>
        <strain evidence="7">LPU83</strain>
    </source>
</reference>
<evidence type="ECO:0000256" key="5">
    <source>
        <dbReference type="ARBA" id="ARBA00023136"/>
    </source>
</evidence>
<comment type="subcellular location">
    <subcellularLocation>
        <location evidence="1">Cell membrane</location>
        <topology evidence="1">Multi-pass membrane protein</topology>
    </subcellularLocation>
</comment>
<evidence type="ECO:0000313" key="8">
    <source>
        <dbReference type="Proteomes" id="UP000019443"/>
    </source>
</evidence>
<feature type="transmembrane region" description="Helical" evidence="6">
    <location>
        <begin position="20"/>
        <end position="43"/>
    </location>
</feature>
<dbReference type="Pfam" id="PF01810">
    <property type="entry name" value="LysE"/>
    <property type="match status" value="1"/>
</dbReference>
<gene>
    <name evidence="7" type="ORF">LPU83_1363</name>
</gene>
<dbReference type="GO" id="GO:0006865">
    <property type="term" value="P:amino acid transport"/>
    <property type="evidence" value="ECO:0007669"/>
    <property type="project" value="InterPro"/>
</dbReference>
<evidence type="ECO:0000256" key="6">
    <source>
        <dbReference type="SAM" id="Phobius"/>
    </source>
</evidence>
<accession>W6RRK8</accession>
<dbReference type="eggNOG" id="COG1279">
    <property type="taxonomic scope" value="Bacteria"/>
</dbReference>
<evidence type="ECO:0000313" key="7">
    <source>
        <dbReference type="EMBL" id="CDM57036.1"/>
    </source>
</evidence>
<dbReference type="GO" id="GO:0005886">
    <property type="term" value="C:plasma membrane"/>
    <property type="evidence" value="ECO:0007669"/>
    <property type="project" value="UniProtKB-SubCell"/>
</dbReference>
<dbReference type="EMBL" id="HG916852">
    <property type="protein sequence ID" value="CDM57036.1"/>
    <property type="molecule type" value="Genomic_DNA"/>
</dbReference>
<sequence length="79" mass="8370">MSIWTRLFCSAAYSGPDRLAYGLGAATASFVWFFGLGYGARLLQPVFAKPAAWRVLDIIIGVVMGLLAISLVVGFLAGS</sequence>
<evidence type="ECO:0000256" key="1">
    <source>
        <dbReference type="ARBA" id="ARBA00004651"/>
    </source>
</evidence>
<dbReference type="Proteomes" id="UP000019443">
    <property type="component" value="Chromosome"/>
</dbReference>
<dbReference type="PATRIC" id="fig|348824.6.peg.1468"/>
<evidence type="ECO:0000256" key="3">
    <source>
        <dbReference type="ARBA" id="ARBA00022692"/>
    </source>
</evidence>
<evidence type="ECO:0000256" key="2">
    <source>
        <dbReference type="ARBA" id="ARBA00022475"/>
    </source>
</evidence>
<keyword evidence="2" id="KW-1003">Cell membrane</keyword>
<dbReference type="KEGG" id="rhl:LPU83_1363"/>
<feature type="transmembrane region" description="Helical" evidence="6">
    <location>
        <begin position="55"/>
        <end position="77"/>
    </location>
</feature>
<keyword evidence="4 6" id="KW-1133">Transmembrane helix</keyword>
<dbReference type="InterPro" id="IPR001123">
    <property type="entry name" value="LeuE-type"/>
</dbReference>
<evidence type="ECO:0000256" key="4">
    <source>
        <dbReference type="ARBA" id="ARBA00022989"/>
    </source>
</evidence>
<keyword evidence="8" id="KW-1185">Reference proteome</keyword>
<dbReference type="HOGENOM" id="CLU_2737815_0_0_5"/>
<keyword evidence="3 6" id="KW-0812">Transmembrane</keyword>
<dbReference type="AlphaFoldDB" id="W6RRK8"/>
<keyword evidence="5 6" id="KW-0472">Membrane</keyword>
<proteinExistence type="predicted"/>
<name>W6RRK8_9HYPH</name>